<sequence length="215" mass="23161">MGKFSLYDDSAKQIFSVSIRNVTEQDSGEYWCGAEAAWKSDHGYKVYFTQINLTVTDQCVSDSTSTPTQTSLPSSSSSSSLSSSSDLIQASPPAGFPIFTVITVSLILLLLLIGLIFLTLTLQKRRKMQAGTASIDQCSVQNSGNDQGVPLAVYEYKEINDTRRLSISDAGTSTEFSTVQLPTIPSDPQTIYANTELPTSPCDSAVYSTAQLPPS</sequence>
<evidence type="ECO:0000313" key="2">
    <source>
        <dbReference type="Proteomes" id="UP000829447"/>
    </source>
</evidence>
<accession>A0ACC5W7Y1</accession>
<keyword evidence="2" id="KW-1185">Reference proteome</keyword>
<dbReference type="Proteomes" id="UP000829447">
    <property type="component" value="Linkage Group LG2"/>
</dbReference>
<organism evidence="1 2">
    <name type="scientific">Pangasianodon gigas</name>
    <name type="common">Mekong giant catfish</name>
    <name type="synonym">Pangasius gigas</name>
    <dbReference type="NCBI Taxonomy" id="30993"/>
    <lineage>
        <taxon>Eukaryota</taxon>
        <taxon>Metazoa</taxon>
        <taxon>Chordata</taxon>
        <taxon>Craniata</taxon>
        <taxon>Vertebrata</taxon>
        <taxon>Euteleostomi</taxon>
        <taxon>Actinopterygii</taxon>
        <taxon>Neopterygii</taxon>
        <taxon>Teleostei</taxon>
        <taxon>Ostariophysi</taxon>
        <taxon>Siluriformes</taxon>
        <taxon>Pangasiidae</taxon>
        <taxon>Pangasianodon</taxon>
    </lineage>
</organism>
<proteinExistence type="predicted"/>
<comment type="caution">
    <text evidence="1">The sequence shown here is derived from an EMBL/GenBank/DDBJ whole genome shotgun (WGS) entry which is preliminary data.</text>
</comment>
<dbReference type="EMBL" id="CM040455">
    <property type="protein sequence ID" value="MCI4375071.1"/>
    <property type="molecule type" value="Genomic_DNA"/>
</dbReference>
<gene>
    <name evidence="1" type="ORF">PGIGA_G00104940</name>
</gene>
<protein>
    <submittedName>
        <fullName evidence="1">Uncharacterized protein</fullName>
    </submittedName>
</protein>
<reference evidence="1 2" key="1">
    <citation type="journal article" date="2022" name="bioRxiv">
        <title>An ancient truncated duplication of the anti-Mullerian hormone receptor type 2 gene is a potential conserved master sex determinant in the Pangasiidae catfish family.</title>
        <authorList>
            <person name="Wen M."/>
            <person name="Pan Q."/>
            <person name="Jouanno E."/>
            <person name="Montfort J."/>
            <person name="Zahm M."/>
            <person name="Cabau C."/>
            <person name="Klopp C."/>
            <person name="Iampietro C."/>
            <person name="Roques C."/>
            <person name="Bouchez O."/>
            <person name="Castinel A."/>
            <person name="Donnadieu C."/>
            <person name="Parrinello H."/>
            <person name="Poncet C."/>
            <person name="Belmonte E."/>
            <person name="Gautier V."/>
            <person name="Avarre J.-C."/>
            <person name="Dugue R."/>
            <person name="Gustiano R."/>
            <person name="Ha T.T.T."/>
            <person name="Campet M."/>
            <person name="Sriphairoj K."/>
            <person name="Ribolli J."/>
            <person name="de Almeida F.L."/>
            <person name="Desvignes T."/>
            <person name="Postlethwait J.H."/>
            <person name="Bucao C.F."/>
            <person name="Robinson-Rechavi M."/>
            <person name="Bobe J."/>
            <person name="Herpin A."/>
            <person name="Guiguen Y."/>
        </authorList>
    </citation>
    <scope>NUCLEOTIDE SEQUENCE [LARGE SCALE GENOMIC DNA]</scope>
    <source>
        <strain evidence="1">YG-Dec2019</strain>
    </source>
</reference>
<evidence type="ECO:0000313" key="1">
    <source>
        <dbReference type="EMBL" id="MCI4375071.1"/>
    </source>
</evidence>
<name>A0ACC5W7Y1_PANGG</name>